<feature type="compositionally biased region" description="Polar residues" evidence="1">
    <location>
        <begin position="650"/>
        <end position="661"/>
    </location>
</feature>
<proteinExistence type="predicted"/>
<dbReference type="InterPro" id="IPR003593">
    <property type="entry name" value="AAA+_ATPase"/>
</dbReference>
<feature type="compositionally biased region" description="Basic and acidic residues" evidence="1">
    <location>
        <begin position="515"/>
        <end position="532"/>
    </location>
</feature>
<reference evidence="3 4" key="1">
    <citation type="journal article" date="2016" name="Genome Biol. Evol.">
        <title>Divergent and convergent evolution of fungal pathogenicity.</title>
        <authorList>
            <person name="Shang Y."/>
            <person name="Xiao G."/>
            <person name="Zheng P."/>
            <person name="Cen K."/>
            <person name="Zhan S."/>
            <person name="Wang C."/>
        </authorList>
    </citation>
    <scope>NUCLEOTIDE SEQUENCE [LARGE SCALE GENOMIC DNA]</scope>
    <source>
        <strain evidence="3 4">RCEF 2490</strain>
    </source>
</reference>
<organism evidence="3 4">
    <name type="scientific">Moelleriella libera RCEF 2490</name>
    <dbReference type="NCBI Taxonomy" id="1081109"/>
    <lineage>
        <taxon>Eukaryota</taxon>
        <taxon>Fungi</taxon>
        <taxon>Dikarya</taxon>
        <taxon>Ascomycota</taxon>
        <taxon>Pezizomycotina</taxon>
        <taxon>Sordariomycetes</taxon>
        <taxon>Hypocreomycetidae</taxon>
        <taxon>Hypocreales</taxon>
        <taxon>Clavicipitaceae</taxon>
        <taxon>Moelleriella</taxon>
    </lineage>
</organism>
<feature type="region of interest" description="Disordered" evidence="1">
    <location>
        <begin position="126"/>
        <end position="157"/>
    </location>
</feature>
<keyword evidence="4" id="KW-1185">Reference proteome</keyword>
<gene>
    <name evidence="3" type="ORF">AAL_02188</name>
</gene>
<feature type="region of interest" description="Disordered" evidence="1">
    <location>
        <begin position="515"/>
        <end position="587"/>
    </location>
</feature>
<feature type="region of interest" description="Disordered" evidence="1">
    <location>
        <begin position="21"/>
        <end position="112"/>
    </location>
</feature>
<dbReference type="Pfam" id="PF00004">
    <property type="entry name" value="AAA"/>
    <property type="match status" value="1"/>
</dbReference>
<sequence>MSQGGIGGLASQKLHPFFSREAVSESTAVAALSQDHKVDDQQEASSIEPLGSKFESKSDLPPAKRHKSEHPPSQCPTPRESNALKPDEEYAGLHQPPNPSHRASTSSLQTSPALETMRDISSVLMPTQNGTKTSHEALRPAEAQSSVEEPSSMSHPIDTKCADSTAALAEKKVLRFNAETGTLCSPPKVKHKAKPSLMVRLKYGKDASSRAELGAKIAQILDGTLLTPNLSLQQGPAKELKNPTKITASTQSNFKATHPFFTSMGKAQASTPSEASSSASKPSRSKTSVFMSTPVSPNKSRISPISTNLSKGAPFGIKSLGFKVPGAMYPMWPPRGLAHIRSNDAEPPIAPASSSTADSRKSKGQVTTIEPKESFMAILLHRIGIKAVKESLPRNEESFAPVPPELRTPQRHFESGYRLQQRIRPQLTVTSPLSLEGKEDESQDELAGPAPAIAHPAVTRHYVSLASQLSSYDKSTCESKSWNQKYTPNSSSQVLQRGKDALHIKRWLEAMRVQSVEKGKSESTGDKSKSKLDAAPSKKRKKTRPDDFIVDTDDDSSGLEETSENESEGPELWQSRKSVVRSRGIRTREPGRLRNTIVISGPHGCGKTAAVYAVAEELGYEVFEINSGGRRSGKDILEKVGDMTQNHLVQQHQVKQSSGDAGTTDPILRESTSSKQGTMTSFFKTKTRAESKKKWKQNKRDSQPSDAADSQTHKQSLILIEEADVLYEEDKQFWATLMVMMSQSKRPFVVTCNDENLVPLQSLNVHGIFRFSAVPMPLAVDVCVLIAANEGHALRRTAVEALYRSRGHDLRATLCDLNFWCQIGVGDRRGGFDWFYSRWPRGSDLDERGDVVRVISENTYDYGMGWVGRDAILSACDKNDRELEAMQQAWDFWQVDAGACSRNTDLRQTAPSAADSELGDGHLMMLEVLDRFYQSQSDADIYSKGIFATQMHTQLDPTQPEMPARSREDFIIGRTLLDANEPPNQTTYSKCMALALKARAREQLMAGLPRVRKGAAHALGERTVVSKIDSSFSRDVRSMSRLDIANAFDPIAVALKAPPTSHLDASVFDRTMGLIVLDVAPWVRGIIASEHQLMQERVKLNMLLSEGGTRKRMRQTRSAYSALEGGERTSTRRERYFGEALSTDLVMRTGGGGWQNAIAEEARWTTDVESSQPPVAPQQDATVS</sequence>
<dbReference type="InterPro" id="IPR003959">
    <property type="entry name" value="ATPase_AAA_core"/>
</dbReference>
<feature type="domain" description="AAA+ ATPase" evidence="2">
    <location>
        <begin position="593"/>
        <end position="808"/>
    </location>
</feature>
<feature type="compositionally biased region" description="Polar residues" evidence="1">
    <location>
        <begin position="143"/>
        <end position="154"/>
    </location>
</feature>
<dbReference type="GO" id="GO:0016887">
    <property type="term" value="F:ATP hydrolysis activity"/>
    <property type="evidence" value="ECO:0007669"/>
    <property type="project" value="InterPro"/>
</dbReference>
<evidence type="ECO:0000259" key="2">
    <source>
        <dbReference type="SMART" id="SM00382"/>
    </source>
</evidence>
<dbReference type="EMBL" id="AZGY01000003">
    <property type="protein sequence ID" value="KZZ99616.1"/>
    <property type="molecule type" value="Genomic_DNA"/>
</dbReference>
<feature type="region of interest" description="Disordered" evidence="1">
    <location>
        <begin position="1163"/>
        <end position="1184"/>
    </location>
</feature>
<dbReference type="SMART" id="SM00382">
    <property type="entry name" value="AAA"/>
    <property type="match status" value="1"/>
</dbReference>
<feature type="compositionally biased region" description="Polar residues" evidence="1">
    <location>
        <begin position="670"/>
        <end position="684"/>
    </location>
</feature>
<dbReference type="InterPro" id="IPR027417">
    <property type="entry name" value="P-loop_NTPase"/>
</dbReference>
<dbReference type="GO" id="GO:0005524">
    <property type="term" value="F:ATP binding"/>
    <property type="evidence" value="ECO:0007669"/>
    <property type="project" value="InterPro"/>
</dbReference>
<evidence type="ECO:0000313" key="3">
    <source>
        <dbReference type="EMBL" id="KZZ99616.1"/>
    </source>
</evidence>
<feature type="compositionally biased region" description="Acidic residues" evidence="1">
    <location>
        <begin position="548"/>
        <end position="569"/>
    </location>
</feature>
<accession>A0A168F982</accession>
<dbReference type="OrthoDB" id="9996895at2759"/>
<evidence type="ECO:0000256" key="1">
    <source>
        <dbReference type="SAM" id="MobiDB-lite"/>
    </source>
</evidence>
<feature type="compositionally biased region" description="Polar residues" evidence="1">
    <location>
        <begin position="1167"/>
        <end position="1184"/>
    </location>
</feature>
<feature type="compositionally biased region" description="Low complexity" evidence="1">
    <location>
        <begin position="270"/>
        <end position="288"/>
    </location>
</feature>
<dbReference type="SUPFAM" id="SSF52540">
    <property type="entry name" value="P-loop containing nucleoside triphosphate hydrolases"/>
    <property type="match status" value="1"/>
</dbReference>
<feature type="compositionally biased region" description="Polar residues" evidence="1">
    <location>
        <begin position="704"/>
        <end position="713"/>
    </location>
</feature>
<dbReference type="PANTHER" id="PTHR23389:SF21">
    <property type="entry name" value="ATPASE FAMILY AAA DOMAIN-CONTAINING PROTEIN 5"/>
    <property type="match status" value="1"/>
</dbReference>
<evidence type="ECO:0000313" key="4">
    <source>
        <dbReference type="Proteomes" id="UP000078544"/>
    </source>
</evidence>
<feature type="region of interest" description="Disordered" evidence="1">
    <location>
        <begin position="478"/>
        <end position="497"/>
    </location>
</feature>
<dbReference type="AlphaFoldDB" id="A0A168F982"/>
<dbReference type="Proteomes" id="UP000078544">
    <property type="component" value="Unassembled WGS sequence"/>
</dbReference>
<protein>
    <submittedName>
        <fullName evidence="3">Telomere length regulation protein elg1</fullName>
    </submittedName>
</protein>
<dbReference type="PANTHER" id="PTHR23389">
    <property type="entry name" value="CHROMOSOME TRANSMISSION FIDELITY FACTOR 18"/>
    <property type="match status" value="1"/>
</dbReference>
<feature type="compositionally biased region" description="Polar residues" evidence="1">
    <location>
        <begin position="478"/>
        <end position="495"/>
    </location>
</feature>
<dbReference type="GO" id="GO:0005634">
    <property type="term" value="C:nucleus"/>
    <property type="evidence" value="ECO:0007669"/>
    <property type="project" value="TreeGrafter"/>
</dbReference>
<feature type="region of interest" description="Disordered" evidence="1">
    <location>
        <begin position="344"/>
        <end position="367"/>
    </location>
</feature>
<feature type="region of interest" description="Disordered" evidence="1">
    <location>
        <begin position="650"/>
        <end position="713"/>
    </location>
</feature>
<feature type="region of interest" description="Disordered" evidence="1">
    <location>
        <begin position="264"/>
        <end position="305"/>
    </location>
</feature>
<feature type="compositionally biased region" description="Polar residues" evidence="1">
    <location>
        <begin position="101"/>
        <end position="112"/>
    </location>
</feature>
<comment type="caution">
    <text evidence="3">The sequence shown here is derived from an EMBL/GenBank/DDBJ whole genome shotgun (WGS) entry which is preliminary data.</text>
</comment>
<feature type="compositionally biased region" description="Polar residues" evidence="1">
    <location>
        <begin position="289"/>
        <end position="305"/>
    </location>
</feature>
<dbReference type="STRING" id="1081109.A0A168F982"/>
<dbReference type="GO" id="GO:0003677">
    <property type="term" value="F:DNA binding"/>
    <property type="evidence" value="ECO:0007669"/>
    <property type="project" value="TreeGrafter"/>
</dbReference>
<name>A0A168F982_9HYPO</name>
<dbReference type="Gene3D" id="3.40.50.300">
    <property type="entry name" value="P-loop containing nucleotide triphosphate hydrolases"/>
    <property type="match status" value="1"/>
</dbReference>
<feature type="compositionally biased region" description="Basic and acidic residues" evidence="1">
    <location>
        <begin position="687"/>
        <end position="703"/>
    </location>
</feature>